<dbReference type="EMBL" id="VSSQ01000010">
    <property type="protein sequence ID" value="MPL59631.1"/>
    <property type="molecule type" value="Genomic_DNA"/>
</dbReference>
<accession>A0A644T132</accession>
<comment type="caution">
    <text evidence="1">The sequence shown here is derived from an EMBL/GenBank/DDBJ whole genome shotgun (WGS) entry which is preliminary data.</text>
</comment>
<name>A0A644T132_9ZZZZ</name>
<dbReference type="Gene3D" id="2.40.160.60">
    <property type="entry name" value="Outer membrane protein transport protein (OMPP1/FadL/TodX)"/>
    <property type="match status" value="1"/>
</dbReference>
<dbReference type="PROSITE" id="PS51257">
    <property type="entry name" value="PROKAR_LIPOPROTEIN"/>
    <property type="match status" value="1"/>
</dbReference>
<protein>
    <recommendedName>
        <fullName evidence="2">DUF5723 domain-containing protein</fullName>
    </recommendedName>
</protein>
<proteinExistence type="predicted"/>
<reference evidence="1" key="1">
    <citation type="submission" date="2019-08" db="EMBL/GenBank/DDBJ databases">
        <authorList>
            <person name="Kucharzyk K."/>
            <person name="Murdoch R.W."/>
            <person name="Higgins S."/>
            <person name="Loffler F."/>
        </authorList>
    </citation>
    <scope>NUCLEOTIDE SEQUENCE</scope>
</reference>
<organism evidence="1">
    <name type="scientific">bioreactor metagenome</name>
    <dbReference type="NCBI Taxonomy" id="1076179"/>
    <lineage>
        <taxon>unclassified sequences</taxon>
        <taxon>metagenomes</taxon>
        <taxon>ecological metagenomes</taxon>
    </lineage>
</organism>
<gene>
    <name evidence="1" type="ORF">SDC9_05186</name>
</gene>
<evidence type="ECO:0000313" key="1">
    <source>
        <dbReference type="EMBL" id="MPL59631.1"/>
    </source>
</evidence>
<dbReference type="AlphaFoldDB" id="A0A644T132"/>
<sequence>MRRLLALLLFITILTACLAAQDNISSLSPKDARSMGMGGGSKVFSSGYQSFFGNPAGYADSRSITLADVAAWGYVRPSPADFSALSEIAQGDMTPADARATLGDLIAKNDLGAGASLGFGWTGEGLGLGLTMISESLATGDDYGTAKASIRNEVSAILGIAFPVALGPFTLTVGADVRTFYRLDSTDDWLFSTLADAFLNKSGFNAQISELDLLGGSGFAVDGGLTLRIGGFSLGVLVRDYGHNLAVGETSIKGIVESYYLPFDGDTALTLAPRYFVGMGFTFNHTKWLRSSIYVETDDPAGYAQKVQDGFSSSFEMLYAGMELSFTRILALRAGFNKGLLSFGMGLDLALIELDFAIFSEHPNDEKIRTGIALQAAIRI</sequence>
<evidence type="ECO:0008006" key="2">
    <source>
        <dbReference type="Google" id="ProtNLM"/>
    </source>
</evidence>